<organism evidence="2 3">
    <name type="scientific">Companilactobacillus alimentarius DSM 20249</name>
    <dbReference type="NCBI Taxonomy" id="1423720"/>
    <lineage>
        <taxon>Bacteria</taxon>
        <taxon>Bacillati</taxon>
        <taxon>Bacillota</taxon>
        <taxon>Bacilli</taxon>
        <taxon>Lactobacillales</taxon>
        <taxon>Lactobacillaceae</taxon>
        <taxon>Companilactobacillus</taxon>
    </lineage>
</organism>
<sequence>MKKNKDTIFYIIISLVLLTLYYLINKNGQTIYLLLFITIWLGFTAYGFYIIIKAFFKDTK</sequence>
<dbReference type="STRING" id="1423720.FC67_GL001052"/>
<evidence type="ECO:0000313" key="2">
    <source>
        <dbReference type="EMBL" id="AUI70738.1"/>
    </source>
</evidence>
<keyword evidence="3" id="KW-1185">Reference proteome</keyword>
<dbReference type="EMBL" id="CP018867">
    <property type="protein sequence ID" value="AUI70738.1"/>
    <property type="molecule type" value="Genomic_DNA"/>
</dbReference>
<dbReference type="AlphaFoldDB" id="A0A2K9HEF0"/>
<gene>
    <name evidence="2" type="ORF">LA20249_00160</name>
</gene>
<dbReference type="KEGG" id="lali:LA20249_00160"/>
<keyword evidence="1" id="KW-0812">Transmembrane</keyword>
<feature type="transmembrane region" description="Helical" evidence="1">
    <location>
        <begin position="7"/>
        <end position="24"/>
    </location>
</feature>
<evidence type="ECO:0000256" key="1">
    <source>
        <dbReference type="SAM" id="Phobius"/>
    </source>
</evidence>
<keyword evidence="1" id="KW-1133">Transmembrane helix</keyword>
<evidence type="ECO:0000313" key="3">
    <source>
        <dbReference type="Proteomes" id="UP000234653"/>
    </source>
</evidence>
<feature type="transmembrane region" description="Helical" evidence="1">
    <location>
        <begin position="30"/>
        <end position="52"/>
    </location>
</feature>
<protein>
    <submittedName>
        <fullName evidence="2">Uncharacterized protein</fullName>
    </submittedName>
</protein>
<keyword evidence="1" id="KW-0472">Membrane</keyword>
<dbReference type="Proteomes" id="UP000234653">
    <property type="component" value="Chromosome"/>
</dbReference>
<reference evidence="2 3" key="1">
    <citation type="submission" date="2016-12" db="EMBL/GenBank/DDBJ databases">
        <title>The whole genome sequencing and assembly of Lactobacillus alimentarius DSM 20249T strain.</title>
        <authorList>
            <person name="Lee Y.-J."/>
            <person name="Yi H."/>
            <person name="Bahn Y.-S."/>
            <person name="Kim J.F."/>
            <person name="Lee D.-W."/>
        </authorList>
    </citation>
    <scope>NUCLEOTIDE SEQUENCE [LARGE SCALE GENOMIC DNA]</scope>
    <source>
        <strain evidence="2 3">DSM 20249</strain>
    </source>
</reference>
<name>A0A2K9HEF0_9LACO</name>
<proteinExistence type="predicted"/>
<accession>A0A2K9HEF0</accession>